<dbReference type="GO" id="GO:0016747">
    <property type="term" value="F:acyltransferase activity, transferring groups other than amino-acyl groups"/>
    <property type="evidence" value="ECO:0007669"/>
    <property type="project" value="InterPro"/>
</dbReference>
<sequence length="182" mass="20276">MTTDITYPIQTDRLLLRPHTEADAAALQPIYANPDVARFLLDDPWTEEVAREKVAERLPKTDLVGPSGAVSLVIEFEGAVIGDVQLWITNTEWRIAEVGWVLDPRHSGKGFAAEAVRAIIALGFERGSLHRVVAQMDARNLASAKLASRVGMHREAHLRQDWWNKGEWTDTVVFGLLAGDRQ</sequence>
<dbReference type="AlphaFoldDB" id="A0A0D0IJB4"/>
<evidence type="ECO:0000259" key="1">
    <source>
        <dbReference type="PROSITE" id="PS51186"/>
    </source>
</evidence>
<dbReference type="PROSITE" id="PS51186">
    <property type="entry name" value="GNAT"/>
    <property type="match status" value="1"/>
</dbReference>
<dbReference type="InterPro" id="IPR000182">
    <property type="entry name" value="GNAT_dom"/>
</dbReference>
<dbReference type="PANTHER" id="PTHR43792">
    <property type="entry name" value="GNAT FAMILY, PUTATIVE (AFU_ORTHOLOGUE AFUA_3G00765)-RELATED-RELATED"/>
    <property type="match status" value="1"/>
</dbReference>
<feature type="domain" description="N-acetyltransferase" evidence="1">
    <location>
        <begin position="14"/>
        <end position="179"/>
    </location>
</feature>
<evidence type="ECO:0000313" key="2">
    <source>
        <dbReference type="EMBL" id="KIP51749.1"/>
    </source>
</evidence>
<name>A0A0D0IJB4_9MICO</name>
<dbReference type="RefSeq" id="WP_042544948.1">
    <property type="nucleotide sequence ID" value="NZ_JXSQ01000023.1"/>
</dbReference>
<dbReference type="Proteomes" id="UP000032120">
    <property type="component" value="Unassembled WGS sequence"/>
</dbReference>
<dbReference type="Gene3D" id="3.40.630.30">
    <property type="match status" value="1"/>
</dbReference>
<dbReference type="Pfam" id="PF13302">
    <property type="entry name" value="Acetyltransf_3"/>
    <property type="match status" value="1"/>
</dbReference>
<dbReference type="SUPFAM" id="SSF55729">
    <property type="entry name" value="Acyl-CoA N-acyltransferases (Nat)"/>
    <property type="match status" value="1"/>
</dbReference>
<proteinExistence type="predicted"/>
<accession>A0A0D0IJB4</accession>
<dbReference type="InterPro" id="IPR051531">
    <property type="entry name" value="N-acetyltransferase"/>
</dbReference>
<evidence type="ECO:0000313" key="3">
    <source>
        <dbReference type="Proteomes" id="UP000032120"/>
    </source>
</evidence>
<keyword evidence="2" id="KW-0808">Transferase</keyword>
<organism evidence="2 3">
    <name type="scientific">Leucobacter komagatae</name>
    <dbReference type="NCBI Taxonomy" id="55969"/>
    <lineage>
        <taxon>Bacteria</taxon>
        <taxon>Bacillati</taxon>
        <taxon>Actinomycetota</taxon>
        <taxon>Actinomycetes</taxon>
        <taxon>Micrococcales</taxon>
        <taxon>Microbacteriaceae</taxon>
        <taxon>Leucobacter</taxon>
    </lineage>
</organism>
<reference evidence="2 3" key="1">
    <citation type="submission" date="2015-01" db="EMBL/GenBank/DDBJ databases">
        <title>Draft genome sequence of Leucobacter komagatae strain VKM ST2845.</title>
        <authorList>
            <person name="Karlyshev A.V."/>
            <person name="Kudryashova E.B."/>
        </authorList>
    </citation>
    <scope>NUCLEOTIDE SEQUENCE [LARGE SCALE GENOMIC DNA]</scope>
    <source>
        <strain evidence="2 3">VKM ST2845</strain>
    </source>
</reference>
<dbReference type="PANTHER" id="PTHR43792:SF1">
    <property type="entry name" value="N-ACETYLTRANSFERASE DOMAIN-CONTAINING PROTEIN"/>
    <property type="match status" value="1"/>
</dbReference>
<dbReference type="EMBL" id="JXSQ01000023">
    <property type="protein sequence ID" value="KIP51749.1"/>
    <property type="molecule type" value="Genomic_DNA"/>
</dbReference>
<comment type="caution">
    <text evidence="2">The sequence shown here is derived from an EMBL/GenBank/DDBJ whole genome shotgun (WGS) entry which is preliminary data.</text>
</comment>
<keyword evidence="3" id="KW-1185">Reference proteome</keyword>
<dbReference type="CDD" id="cd04301">
    <property type="entry name" value="NAT_SF"/>
    <property type="match status" value="1"/>
</dbReference>
<dbReference type="InterPro" id="IPR016181">
    <property type="entry name" value="Acyl_CoA_acyltransferase"/>
</dbReference>
<dbReference type="OrthoDB" id="9132139at2"/>
<gene>
    <name evidence="2" type="ORF">SD72_13280</name>
</gene>
<protein>
    <submittedName>
        <fullName evidence="2">Acetyltransferase</fullName>
    </submittedName>
</protein>